<evidence type="ECO:0000259" key="8">
    <source>
        <dbReference type="Pfam" id="PF00692"/>
    </source>
</evidence>
<evidence type="ECO:0000313" key="10">
    <source>
        <dbReference type="EMBL" id="CAB4898582.1"/>
    </source>
</evidence>
<dbReference type="NCBIfam" id="NF001862">
    <property type="entry name" value="PRK00601.1"/>
    <property type="match status" value="1"/>
</dbReference>
<dbReference type="Pfam" id="PF00692">
    <property type="entry name" value="dUTPase"/>
    <property type="match status" value="1"/>
</dbReference>
<keyword evidence="6" id="KW-0460">Magnesium</keyword>
<dbReference type="EMBL" id="CAEZYK010000149">
    <property type="protein sequence ID" value="CAB4737063.1"/>
    <property type="molecule type" value="Genomic_DNA"/>
</dbReference>
<evidence type="ECO:0000256" key="7">
    <source>
        <dbReference type="ARBA" id="ARBA00023080"/>
    </source>
</evidence>
<accession>A0A6J6SQN7</accession>
<dbReference type="PANTHER" id="PTHR11241">
    <property type="entry name" value="DEOXYURIDINE 5'-TRIPHOSPHATE NUCLEOTIDOHYDROLASE"/>
    <property type="match status" value="1"/>
</dbReference>
<dbReference type="EMBL" id="CAFBOF010000002">
    <property type="protein sequence ID" value="CAB4968965.1"/>
    <property type="molecule type" value="Genomic_DNA"/>
</dbReference>
<dbReference type="GO" id="GO:0000287">
    <property type="term" value="F:magnesium ion binding"/>
    <property type="evidence" value="ECO:0007669"/>
    <property type="project" value="InterPro"/>
</dbReference>
<dbReference type="GO" id="GO:0006226">
    <property type="term" value="P:dUMP biosynthetic process"/>
    <property type="evidence" value="ECO:0007669"/>
    <property type="project" value="InterPro"/>
</dbReference>
<dbReference type="InterPro" id="IPR036157">
    <property type="entry name" value="dUTPase-like_sf"/>
</dbReference>
<dbReference type="HAMAP" id="MF_00116">
    <property type="entry name" value="dUTPase_bact"/>
    <property type="match status" value="1"/>
</dbReference>
<dbReference type="InterPro" id="IPR029054">
    <property type="entry name" value="dUTPase-like"/>
</dbReference>
<feature type="domain" description="dUTPase-like" evidence="8">
    <location>
        <begin position="13"/>
        <end position="143"/>
    </location>
</feature>
<evidence type="ECO:0000313" key="12">
    <source>
        <dbReference type="EMBL" id="CAB5014213.1"/>
    </source>
</evidence>
<dbReference type="EMBL" id="CAFBMM010000008">
    <property type="protein sequence ID" value="CAB4898582.1"/>
    <property type="molecule type" value="Genomic_DNA"/>
</dbReference>
<evidence type="ECO:0000256" key="3">
    <source>
        <dbReference type="ARBA" id="ARBA00012379"/>
    </source>
</evidence>
<reference evidence="9" key="1">
    <citation type="submission" date="2020-05" db="EMBL/GenBank/DDBJ databases">
        <authorList>
            <person name="Chiriac C."/>
            <person name="Salcher M."/>
            <person name="Ghai R."/>
            <person name="Kavagutti S V."/>
        </authorList>
    </citation>
    <scope>NUCLEOTIDE SEQUENCE</scope>
</reference>
<evidence type="ECO:0000256" key="5">
    <source>
        <dbReference type="ARBA" id="ARBA00022801"/>
    </source>
</evidence>
<keyword evidence="7" id="KW-0546">Nucleotide metabolism</keyword>
<dbReference type="InterPro" id="IPR008181">
    <property type="entry name" value="dUTPase"/>
</dbReference>
<protein>
    <recommendedName>
        <fullName evidence="3">dUTP diphosphatase</fullName>
        <ecNumber evidence="3">3.6.1.23</ecNumber>
    </recommendedName>
</protein>
<keyword evidence="5" id="KW-0378">Hydrolase</keyword>
<gene>
    <name evidence="9" type="ORF">UFOPK2683_01644</name>
    <name evidence="10" type="ORF">UFOPK3605_00349</name>
    <name evidence="11" type="ORF">UFOPK3897_00174</name>
    <name evidence="12" type="ORF">UFOPK4121_00227</name>
</gene>
<keyword evidence="4" id="KW-0479">Metal-binding</keyword>
<evidence type="ECO:0000256" key="1">
    <source>
        <dbReference type="ARBA" id="ARBA00001946"/>
    </source>
</evidence>
<comment type="cofactor">
    <cofactor evidence="1">
        <name>Mg(2+)</name>
        <dbReference type="ChEBI" id="CHEBI:18420"/>
    </cofactor>
</comment>
<organism evidence="9">
    <name type="scientific">freshwater metagenome</name>
    <dbReference type="NCBI Taxonomy" id="449393"/>
    <lineage>
        <taxon>unclassified sequences</taxon>
        <taxon>metagenomes</taxon>
        <taxon>ecological metagenomes</taxon>
    </lineage>
</organism>
<dbReference type="PANTHER" id="PTHR11241:SF0">
    <property type="entry name" value="DEOXYURIDINE 5'-TRIPHOSPHATE NUCLEOTIDOHYDROLASE"/>
    <property type="match status" value="1"/>
</dbReference>
<dbReference type="EMBL" id="CAFBPQ010000003">
    <property type="protein sequence ID" value="CAB5014213.1"/>
    <property type="molecule type" value="Genomic_DNA"/>
</dbReference>
<name>A0A6J6SQN7_9ZZZZ</name>
<dbReference type="EC" id="3.6.1.23" evidence="3"/>
<dbReference type="NCBIfam" id="TIGR00576">
    <property type="entry name" value="dut"/>
    <property type="match status" value="1"/>
</dbReference>
<evidence type="ECO:0000256" key="6">
    <source>
        <dbReference type="ARBA" id="ARBA00022842"/>
    </source>
</evidence>
<dbReference type="FunFam" id="2.70.40.10:FF:000008">
    <property type="entry name" value="Deoxyuridine 5'-triphosphate nucleotidohydrolase"/>
    <property type="match status" value="1"/>
</dbReference>
<dbReference type="GO" id="GO:0004170">
    <property type="term" value="F:dUTP diphosphatase activity"/>
    <property type="evidence" value="ECO:0007669"/>
    <property type="project" value="UniProtKB-EC"/>
</dbReference>
<evidence type="ECO:0000256" key="2">
    <source>
        <dbReference type="ARBA" id="ARBA00006581"/>
    </source>
</evidence>
<dbReference type="Gene3D" id="2.70.40.10">
    <property type="match status" value="1"/>
</dbReference>
<dbReference type="AlphaFoldDB" id="A0A6J6SQN7"/>
<evidence type="ECO:0000313" key="9">
    <source>
        <dbReference type="EMBL" id="CAB4737063.1"/>
    </source>
</evidence>
<proteinExistence type="inferred from homology"/>
<comment type="similarity">
    <text evidence="2">Belongs to the dUTPase family.</text>
</comment>
<dbReference type="GO" id="GO:0046081">
    <property type="term" value="P:dUTP catabolic process"/>
    <property type="evidence" value="ECO:0007669"/>
    <property type="project" value="InterPro"/>
</dbReference>
<dbReference type="CDD" id="cd07557">
    <property type="entry name" value="trimeric_dUTPase"/>
    <property type="match status" value="1"/>
</dbReference>
<dbReference type="InterPro" id="IPR033704">
    <property type="entry name" value="dUTPase_trimeric"/>
</dbReference>
<evidence type="ECO:0000313" key="11">
    <source>
        <dbReference type="EMBL" id="CAB4968965.1"/>
    </source>
</evidence>
<sequence length="144" mass="15476">MKVEIRRLDLELPLPKHQHQDDAGCDLYAGRDAVIAANGGRELISTGIAIAVPPGYAALVLPRSGLAHKHGITCLNAPGLIDSQYRGEIKVLLLNTDPYADYAVSRGDRIAQLLVTPVAEMEWVEVEDLSETARGESGFGSTGR</sequence>
<evidence type="ECO:0000256" key="4">
    <source>
        <dbReference type="ARBA" id="ARBA00022723"/>
    </source>
</evidence>
<dbReference type="SUPFAM" id="SSF51283">
    <property type="entry name" value="dUTPase-like"/>
    <property type="match status" value="1"/>
</dbReference>